<proteinExistence type="predicted"/>
<comment type="caution">
    <text evidence="7">The sequence shown here is derived from an EMBL/GenBank/DDBJ whole genome shotgun (WGS) entry which is preliminary data.</text>
</comment>
<keyword evidence="3 5" id="KW-1133">Transmembrane helix</keyword>
<accession>A0ABR2AK46</accession>
<evidence type="ECO:0000256" key="2">
    <source>
        <dbReference type="ARBA" id="ARBA00022692"/>
    </source>
</evidence>
<dbReference type="InterPro" id="IPR024041">
    <property type="entry name" value="NH4_transpt_AmtB-like_dom"/>
</dbReference>
<evidence type="ECO:0000256" key="4">
    <source>
        <dbReference type="ARBA" id="ARBA00023136"/>
    </source>
</evidence>
<sequence length="262" mass="29027">MQQVQRPLLRSRQHLPSLLSLPRLLHATRLFHALAKNTMNIMLTNVLDAATDGLFYYLFGFAYGSPFNGFIGRHYFALGLIPSSSYDYNNFLYQWAFSIAAAGITMLSKPISSFSIVVSSISSAPAGVNVLWSALIEGPRIGRFDHTGRSVALRGHSAILVVLGTFMLWFGWYGFNPGSFNKISSFYAFGYYYGQWSAVGRTAVTTTLARCAAALTTLFGCSMVEPWAAIICGFVHHHEDEDNKKGFPLSEIDSRPIPPLLY</sequence>
<dbReference type="Pfam" id="PF00909">
    <property type="entry name" value="Ammonium_transp"/>
    <property type="match status" value="2"/>
</dbReference>
<name>A0ABR2AK46_9ROSI</name>
<evidence type="ECO:0000256" key="1">
    <source>
        <dbReference type="ARBA" id="ARBA00004141"/>
    </source>
</evidence>
<protein>
    <recommendedName>
        <fullName evidence="6">Ammonium transporter AmtB-like domain-containing protein</fullName>
    </recommendedName>
</protein>
<feature type="transmembrane region" description="Helical" evidence="5">
    <location>
        <begin position="157"/>
        <end position="175"/>
    </location>
</feature>
<reference evidence="7 8" key="1">
    <citation type="journal article" date="2024" name="G3 (Bethesda)">
        <title>Genome assembly of Hibiscus sabdariffa L. provides insights into metabolisms of medicinal natural products.</title>
        <authorList>
            <person name="Kim T."/>
        </authorList>
    </citation>
    <scope>NUCLEOTIDE SEQUENCE [LARGE SCALE GENOMIC DNA]</scope>
    <source>
        <strain evidence="7">TK-2024</strain>
        <tissue evidence="7">Old leaves</tissue>
    </source>
</reference>
<keyword evidence="2 5" id="KW-0812">Transmembrane</keyword>
<dbReference type="PANTHER" id="PTHR11730">
    <property type="entry name" value="AMMONIUM TRANSPORTER"/>
    <property type="match status" value="1"/>
</dbReference>
<dbReference type="Gene3D" id="1.10.3430.10">
    <property type="entry name" value="Ammonium transporter AmtB like domains"/>
    <property type="match status" value="2"/>
</dbReference>
<comment type="subcellular location">
    <subcellularLocation>
        <location evidence="1">Membrane</location>
        <topology evidence="1">Multi-pass membrane protein</topology>
    </subcellularLocation>
</comment>
<evidence type="ECO:0000313" key="8">
    <source>
        <dbReference type="Proteomes" id="UP001472677"/>
    </source>
</evidence>
<dbReference type="Proteomes" id="UP001472677">
    <property type="component" value="Unassembled WGS sequence"/>
</dbReference>
<evidence type="ECO:0000256" key="3">
    <source>
        <dbReference type="ARBA" id="ARBA00022989"/>
    </source>
</evidence>
<dbReference type="InterPro" id="IPR029020">
    <property type="entry name" value="Ammonium/urea_transptr"/>
</dbReference>
<feature type="domain" description="Ammonium transporter AmtB-like" evidence="6">
    <location>
        <begin position="35"/>
        <end position="106"/>
    </location>
</feature>
<feature type="transmembrane region" description="Helical" evidence="5">
    <location>
        <begin position="114"/>
        <end position="136"/>
    </location>
</feature>
<dbReference type="PANTHER" id="PTHR11730:SF121">
    <property type="entry name" value="AMMONIUM TRANSPORTER 1 MEMBER 1"/>
    <property type="match status" value="1"/>
</dbReference>
<evidence type="ECO:0000313" key="7">
    <source>
        <dbReference type="EMBL" id="KAK8493390.1"/>
    </source>
</evidence>
<keyword evidence="4 5" id="KW-0472">Membrane</keyword>
<feature type="domain" description="Ammonium transporter AmtB-like" evidence="6">
    <location>
        <begin position="126"/>
        <end position="219"/>
    </location>
</feature>
<dbReference type="EMBL" id="JBBPBM010000622">
    <property type="protein sequence ID" value="KAK8493390.1"/>
    <property type="molecule type" value="Genomic_DNA"/>
</dbReference>
<feature type="transmembrane region" description="Helical" evidence="5">
    <location>
        <begin position="91"/>
        <end position="108"/>
    </location>
</feature>
<gene>
    <name evidence="7" type="ORF">V6N12_000934</name>
</gene>
<evidence type="ECO:0000259" key="6">
    <source>
        <dbReference type="Pfam" id="PF00909"/>
    </source>
</evidence>
<keyword evidence="8" id="KW-1185">Reference proteome</keyword>
<feature type="transmembrane region" description="Helical" evidence="5">
    <location>
        <begin position="54"/>
        <end position="71"/>
    </location>
</feature>
<organism evidence="7 8">
    <name type="scientific">Hibiscus sabdariffa</name>
    <name type="common">roselle</name>
    <dbReference type="NCBI Taxonomy" id="183260"/>
    <lineage>
        <taxon>Eukaryota</taxon>
        <taxon>Viridiplantae</taxon>
        <taxon>Streptophyta</taxon>
        <taxon>Embryophyta</taxon>
        <taxon>Tracheophyta</taxon>
        <taxon>Spermatophyta</taxon>
        <taxon>Magnoliopsida</taxon>
        <taxon>eudicotyledons</taxon>
        <taxon>Gunneridae</taxon>
        <taxon>Pentapetalae</taxon>
        <taxon>rosids</taxon>
        <taxon>malvids</taxon>
        <taxon>Malvales</taxon>
        <taxon>Malvaceae</taxon>
        <taxon>Malvoideae</taxon>
        <taxon>Hibiscus</taxon>
    </lineage>
</organism>
<dbReference type="SUPFAM" id="SSF111352">
    <property type="entry name" value="Ammonium transporter"/>
    <property type="match status" value="1"/>
</dbReference>
<evidence type="ECO:0000256" key="5">
    <source>
        <dbReference type="SAM" id="Phobius"/>
    </source>
</evidence>